<dbReference type="Proteomes" id="UP000070299">
    <property type="component" value="Unassembled WGS sequence"/>
</dbReference>
<dbReference type="AlphaFoldDB" id="A0A148KLD7"/>
<protein>
    <submittedName>
        <fullName evidence="2">Uncharacterized protein</fullName>
    </submittedName>
</protein>
<reference evidence="3" key="1">
    <citation type="submission" date="2016-02" db="EMBL/GenBank/DDBJ databases">
        <authorList>
            <person name="Schultz-Johansen M."/>
            <person name="Glaring M.A."/>
            <person name="Bech P.K."/>
            <person name="Stougaard P."/>
        </authorList>
    </citation>
    <scope>NUCLEOTIDE SEQUENCE [LARGE SCALE GENOMIC DNA]</scope>
    <source>
        <strain evidence="3">S66</strain>
    </source>
</reference>
<feature type="transmembrane region" description="Helical" evidence="1">
    <location>
        <begin position="20"/>
        <end position="39"/>
    </location>
</feature>
<evidence type="ECO:0000313" key="2">
    <source>
        <dbReference type="EMBL" id="KXI27134.1"/>
    </source>
</evidence>
<sequence>MKEKEFSVWSETRKKGKLKFTLVNGLLAWGVPMFIIMTFVANDAFDDSGIILSYVLINAVAWTVGGLLFGIATWFYSERKYRKEIDKRTAAL</sequence>
<gene>
    <name evidence="2" type="ORF">AX660_01745</name>
</gene>
<name>A0A148KLD7_9ALTE</name>
<keyword evidence="1" id="KW-0812">Transmembrane</keyword>
<proteinExistence type="predicted"/>
<feature type="transmembrane region" description="Helical" evidence="1">
    <location>
        <begin position="51"/>
        <end position="76"/>
    </location>
</feature>
<keyword evidence="1" id="KW-0472">Membrane</keyword>
<comment type="caution">
    <text evidence="2">The sequence shown here is derived from an EMBL/GenBank/DDBJ whole genome shotgun (WGS) entry which is preliminary data.</text>
</comment>
<keyword evidence="1" id="KW-1133">Transmembrane helix</keyword>
<evidence type="ECO:0000313" key="3">
    <source>
        <dbReference type="Proteomes" id="UP000070299"/>
    </source>
</evidence>
<dbReference type="EMBL" id="LSNE01000015">
    <property type="protein sequence ID" value="KXI27134.1"/>
    <property type="molecule type" value="Genomic_DNA"/>
</dbReference>
<organism evidence="2 3">
    <name type="scientific">Paraglaciecola hydrolytica</name>
    <dbReference type="NCBI Taxonomy" id="1799789"/>
    <lineage>
        <taxon>Bacteria</taxon>
        <taxon>Pseudomonadati</taxon>
        <taxon>Pseudomonadota</taxon>
        <taxon>Gammaproteobacteria</taxon>
        <taxon>Alteromonadales</taxon>
        <taxon>Alteromonadaceae</taxon>
        <taxon>Paraglaciecola</taxon>
    </lineage>
</organism>
<evidence type="ECO:0000256" key="1">
    <source>
        <dbReference type="SAM" id="Phobius"/>
    </source>
</evidence>
<accession>A0A148KLD7</accession>
<keyword evidence="3" id="KW-1185">Reference proteome</keyword>
<dbReference type="RefSeq" id="WP_068381517.1">
    <property type="nucleotide sequence ID" value="NZ_LSNE01000015.1"/>
</dbReference>
<dbReference type="OrthoDB" id="5986784at2"/>